<dbReference type="PANTHER" id="PTHR31499">
    <property type="entry name" value="MYB FAMILY TRANSCRIPTION FACTOR PHL11"/>
    <property type="match status" value="1"/>
</dbReference>
<dbReference type="AlphaFoldDB" id="A0A9I9CNP4"/>
<name>A0A9I9CNP4_CUCME</name>
<protein>
    <recommendedName>
        <fullName evidence="1">MYB-CC type transcription factor LHEQLE-containing domain-containing protein</fullName>
    </recommendedName>
</protein>
<dbReference type="EnsemblPlants" id="MELO3C006313.2.1">
    <property type="protein sequence ID" value="MELO3C006313.2.1"/>
    <property type="gene ID" value="MELO3C006313.2"/>
</dbReference>
<dbReference type="Gramene" id="MELO3C006313.2.1">
    <property type="protein sequence ID" value="MELO3C006313.2.1"/>
    <property type="gene ID" value="MELO3C006313.2"/>
</dbReference>
<evidence type="ECO:0000313" key="2">
    <source>
        <dbReference type="EnsemblPlants" id="MELO3C006313.2.1"/>
    </source>
</evidence>
<accession>A0A9I9CNP4</accession>
<sequence length="439" mass="48148">MLSGFSQEPAGMYSAIPALPMDGGGGKFQGSLDGTNLPGDACLVLTSDPKPRLRWTAELHERFVDAVTQLGGPDMRSTYLLNAVELDRLIRLDSFKNVSNCNFDLAFEQATPKTIMRTMGVKGLTLYHLKSHLQIFTPYVFLMPCAGRNIGSGNNRSRNQLRTLRMVQTSPSKQLGLGSFFPYFACFPAFVGMKYQIVQTMRHVYLFIEIITCQLAGNTGCGLLLYIICVLFDITNASWRISASCIAESQETSSSSSPSSRIMAQDLNDGFQVTEALRVQMEVQRRLHEQLEVQRHLQLRIEAQGKYLQSILERACQALSDQAAASAGLEAAREELSELAIKVSNDSKEMAPLETQKVLPFSELAAALENRKAPTVMPRIGDCSMDSCLTSAGSPVSPIGVGSTATAMKRPRPVFSHGDSMALEGNARHDVEWMMSNIG</sequence>
<dbReference type="InterPro" id="IPR009057">
    <property type="entry name" value="Homeodomain-like_sf"/>
</dbReference>
<dbReference type="InterPro" id="IPR025756">
    <property type="entry name" value="Myb_CC_LHEQLE"/>
</dbReference>
<proteinExistence type="predicted"/>
<dbReference type="SUPFAM" id="SSF46689">
    <property type="entry name" value="Homeodomain-like"/>
    <property type="match status" value="1"/>
</dbReference>
<dbReference type="Pfam" id="PF14379">
    <property type="entry name" value="Myb_CC_LHEQLE"/>
    <property type="match status" value="1"/>
</dbReference>
<dbReference type="Gene3D" id="1.10.10.60">
    <property type="entry name" value="Homeodomain-like"/>
    <property type="match status" value="1"/>
</dbReference>
<evidence type="ECO:0000259" key="1">
    <source>
        <dbReference type="Pfam" id="PF14379"/>
    </source>
</evidence>
<dbReference type="GO" id="GO:0003700">
    <property type="term" value="F:DNA-binding transcription factor activity"/>
    <property type="evidence" value="ECO:0007669"/>
    <property type="project" value="InterPro"/>
</dbReference>
<feature type="domain" description="MYB-CC type transcription factor LHEQLE-containing" evidence="1">
    <location>
        <begin position="272"/>
        <end position="317"/>
    </location>
</feature>
<dbReference type="InterPro" id="IPR046955">
    <property type="entry name" value="PHR1-like"/>
</dbReference>
<organism evidence="2">
    <name type="scientific">Cucumis melo</name>
    <name type="common">Muskmelon</name>
    <dbReference type="NCBI Taxonomy" id="3656"/>
    <lineage>
        <taxon>Eukaryota</taxon>
        <taxon>Viridiplantae</taxon>
        <taxon>Streptophyta</taxon>
        <taxon>Embryophyta</taxon>
        <taxon>Tracheophyta</taxon>
        <taxon>Spermatophyta</taxon>
        <taxon>Magnoliopsida</taxon>
        <taxon>eudicotyledons</taxon>
        <taxon>Gunneridae</taxon>
        <taxon>Pentapetalae</taxon>
        <taxon>rosids</taxon>
        <taxon>fabids</taxon>
        <taxon>Cucurbitales</taxon>
        <taxon>Cucurbitaceae</taxon>
        <taxon>Benincaseae</taxon>
        <taxon>Cucumis</taxon>
    </lineage>
</organism>
<dbReference type="PANTHER" id="PTHR31499:SF6">
    <property type="entry name" value="PROTEIN PHR1-LIKE 2"/>
    <property type="match status" value="1"/>
</dbReference>
<reference evidence="2" key="1">
    <citation type="submission" date="2023-03" db="UniProtKB">
        <authorList>
            <consortium name="EnsemblPlants"/>
        </authorList>
    </citation>
    <scope>IDENTIFICATION</scope>
</reference>